<dbReference type="AlphaFoldDB" id="A0A2J7PLP3"/>
<comment type="caution">
    <text evidence="1">The sequence shown here is derived from an EMBL/GenBank/DDBJ whole genome shotgun (WGS) entry which is preliminary data.</text>
</comment>
<evidence type="ECO:0008006" key="3">
    <source>
        <dbReference type="Google" id="ProtNLM"/>
    </source>
</evidence>
<sequence length="148" mass="17283">MTWRLHIEMIEAKAFRTFIRVYSLFKSGRLSANIKLTLHKALIRSVMTYASPTWEFAADTHLVKLQRLQNKVLRTIGNFPRRTPVRKLHMAFKIPYVYDYITELCRQQAEVIQNHDENVHNIGQGEARHRKYKRLKVGGGLSSDLSSD</sequence>
<evidence type="ECO:0000313" key="1">
    <source>
        <dbReference type="EMBL" id="PNF17258.1"/>
    </source>
</evidence>
<name>A0A2J7PLP3_9NEOP</name>
<gene>
    <name evidence="1" type="ORF">B7P43_G05217</name>
</gene>
<evidence type="ECO:0000313" key="2">
    <source>
        <dbReference type="Proteomes" id="UP000235965"/>
    </source>
</evidence>
<protein>
    <recommendedName>
        <fullName evidence="3">RNA-directed DNA polymerase from mobile element jockey</fullName>
    </recommendedName>
</protein>
<dbReference type="EMBL" id="NEVH01024424">
    <property type="protein sequence ID" value="PNF17258.1"/>
    <property type="molecule type" value="Genomic_DNA"/>
</dbReference>
<organism evidence="1 2">
    <name type="scientific">Cryptotermes secundus</name>
    <dbReference type="NCBI Taxonomy" id="105785"/>
    <lineage>
        <taxon>Eukaryota</taxon>
        <taxon>Metazoa</taxon>
        <taxon>Ecdysozoa</taxon>
        <taxon>Arthropoda</taxon>
        <taxon>Hexapoda</taxon>
        <taxon>Insecta</taxon>
        <taxon>Pterygota</taxon>
        <taxon>Neoptera</taxon>
        <taxon>Polyneoptera</taxon>
        <taxon>Dictyoptera</taxon>
        <taxon>Blattodea</taxon>
        <taxon>Blattoidea</taxon>
        <taxon>Termitoidae</taxon>
        <taxon>Kalotermitidae</taxon>
        <taxon>Cryptotermitinae</taxon>
        <taxon>Cryptotermes</taxon>
    </lineage>
</organism>
<accession>A0A2J7PLP3</accession>
<dbReference type="InParanoid" id="A0A2J7PLP3"/>
<reference evidence="1 2" key="1">
    <citation type="submission" date="2017-12" db="EMBL/GenBank/DDBJ databases">
        <title>Hemimetabolous genomes reveal molecular basis of termite eusociality.</title>
        <authorList>
            <person name="Harrison M.C."/>
            <person name="Jongepier E."/>
            <person name="Robertson H.M."/>
            <person name="Arning N."/>
            <person name="Bitard-Feildel T."/>
            <person name="Chao H."/>
            <person name="Childers C.P."/>
            <person name="Dinh H."/>
            <person name="Doddapaneni H."/>
            <person name="Dugan S."/>
            <person name="Gowin J."/>
            <person name="Greiner C."/>
            <person name="Han Y."/>
            <person name="Hu H."/>
            <person name="Hughes D.S.T."/>
            <person name="Huylmans A.-K."/>
            <person name="Kemena C."/>
            <person name="Kremer L.P.M."/>
            <person name="Lee S.L."/>
            <person name="Lopez-Ezquerra A."/>
            <person name="Mallet L."/>
            <person name="Monroy-Kuhn J.M."/>
            <person name="Moser A."/>
            <person name="Murali S.C."/>
            <person name="Muzny D.M."/>
            <person name="Otani S."/>
            <person name="Piulachs M.-D."/>
            <person name="Poelchau M."/>
            <person name="Qu J."/>
            <person name="Schaub F."/>
            <person name="Wada-Katsumata A."/>
            <person name="Worley K.C."/>
            <person name="Xie Q."/>
            <person name="Ylla G."/>
            <person name="Poulsen M."/>
            <person name="Gibbs R.A."/>
            <person name="Schal C."/>
            <person name="Richards S."/>
            <person name="Belles X."/>
            <person name="Korb J."/>
            <person name="Bornberg-Bauer E."/>
        </authorList>
    </citation>
    <scope>NUCLEOTIDE SEQUENCE [LARGE SCALE GENOMIC DNA]</scope>
    <source>
        <tissue evidence="1">Whole body</tissue>
    </source>
</reference>
<keyword evidence="2" id="KW-1185">Reference proteome</keyword>
<dbReference type="Proteomes" id="UP000235965">
    <property type="component" value="Unassembled WGS sequence"/>
</dbReference>
<proteinExistence type="predicted"/>